<reference evidence="2 3" key="1">
    <citation type="journal article" date="2020" name="ISME J.">
        <title>Uncovering the hidden diversity of litter-decomposition mechanisms in mushroom-forming fungi.</title>
        <authorList>
            <person name="Floudas D."/>
            <person name="Bentzer J."/>
            <person name="Ahren D."/>
            <person name="Johansson T."/>
            <person name="Persson P."/>
            <person name="Tunlid A."/>
        </authorList>
    </citation>
    <scope>NUCLEOTIDE SEQUENCE [LARGE SCALE GENOMIC DNA]</scope>
    <source>
        <strain evidence="2 3">CBS 291.85</strain>
    </source>
</reference>
<proteinExistence type="predicted"/>
<keyword evidence="3" id="KW-1185">Reference proteome</keyword>
<gene>
    <name evidence="2" type="ORF">D9758_014720</name>
</gene>
<protein>
    <submittedName>
        <fullName evidence="2">Uncharacterized protein</fullName>
    </submittedName>
</protein>
<dbReference type="EMBL" id="JAACJM010000199">
    <property type="protein sequence ID" value="KAF5338166.1"/>
    <property type="molecule type" value="Genomic_DNA"/>
</dbReference>
<accession>A0A8H5CAJ9</accession>
<dbReference type="AlphaFoldDB" id="A0A8H5CAJ9"/>
<dbReference type="Proteomes" id="UP000559256">
    <property type="component" value="Unassembled WGS sequence"/>
</dbReference>
<name>A0A8H5CAJ9_9AGAR</name>
<evidence type="ECO:0000313" key="2">
    <source>
        <dbReference type="EMBL" id="KAF5338166.1"/>
    </source>
</evidence>
<organism evidence="2 3">
    <name type="scientific">Tetrapyrgos nigripes</name>
    <dbReference type="NCBI Taxonomy" id="182062"/>
    <lineage>
        <taxon>Eukaryota</taxon>
        <taxon>Fungi</taxon>
        <taxon>Dikarya</taxon>
        <taxon>Basidiomycota</taxon>
        <taxon>Agaricomycotina</taxon>
        <taxon>Agaricomycetes</taxon>
        <taxon>Agaricomycetidae</taxon>
        <taxon>Agaricales</taxon>
        <taxon>Marasmiineae</taxon>
        <taxon>Marasmiaceae</taxon>
        <taxon>Tetrapyrgos</taxon>
    </lineage>
</organism>
<feature type="compositionally biased region" description="Polar residues" evidence="1">
    <location>
        <begin position="107"/>
        <end position="133"/>
    </location>
</feature>
<evidence type="ECO:0000256" key="1">
    <source>
        <dbReference type="SAM" id="MobiDB-lite"/>
    </source>
</evidence>
<evidence type="ECO:0000313" key="3">
    <source>
        <dbReference type="Proteomes" id="UP000559256"/>
    </source>
</evidence>
<feature type="region of interest" description="Disordered" evidence="1">
    <location>
        <begin position="107"/>
        <end position="135"/>
    </location>
</feature>
<comment type="caution">
    <text evidence="2">The sequence shown here is derived from an EMBL/GenBank/DDBJ whole genome shotgun (WGS) entry which is preliminary data.</text>
</comment>
<sequence>MSPYPGTAVLPTPVNLVSINSLNATLIDPRCKDQCELVLSQQTQCDSTSDAISCLCTDNHAAAFASCVSCMVSLDPTDLNRSGGDIAITGFTNACAENNHAVQTPTLSISSASPTGTGTNGDGQANDHNQNGAGSRHHVLQAGGIWRSRLVGMYVLAAGSIYALGLAEQLV</sequence>